<reference evidence="1 2" key="1">
    <citation type="submission" date="2014-06" db="EMBL/GenBank/DDBJ databases">
        <title>Evolutionary Origins and Diversification of the Mycorrhizal Mutualists.</title>
        <authorList>
            <consortium name="DOE Joint Genome Institute"/>
            <consortium name="Mycorrhizal Genomics Consortium"/>
            <person name="Kohler A."/>
            <person name="Kuo A."/>
            <person name="Nagy L.G."/>
            <person name="Floudas D."/>
            <person name="Copeland A."/>
            <person name="Barry K.W."/>
            <person name="Cichocki N."/>
            <person name="Veneault-Fourrey C."/>
            <person name="LaButti K."/>
            <person name="Lindquist E.A."/>
            <person name="Lipzen A."/>
            <person name="Lundell T."/>
            <person name="Morin E."/>
            <person name="Murat C."/>
            <person name="Riley R."/>
            <person name="Ohm R."/>
            <person name="Sun H."/>
            <person name="Tunlid A."/>
            <person name="Henrissat B."/>
            <person name="Grigoriev I.V."/>
            <person name="Hibbett D.S."/>
            <person name="Martin F."/>
        </authorList>
    </citation>
    <scope>NUCLEOTIDE SEQUENCE [LARGE SCALE GENOMIC DNA]</scope>
    <source>
        <strain evidence="1 2">SS14</strain>
    </source>
</reference>
<protein>
    <submittedName>
        <fullName evidence="1">Uncharacterized protein</fullName>
    </submittedName>
</protein>
<dbReference type="Proteomes" id="UP000054279">
    <property type="component" value="Unassembled WGS sequence"/>
</dbReference>
<evidence type="ECO:0000313" key="2">
    <source>
        <dbReference type="Proteomes" id="UP000054279"/>
    </source>
</evidence>
<dbReference type="AlphaFoldDB" id="A0A0C9VQK0"/>
<accession>A0A0C9VQK0</accession>
<sequence>MKRSSLVERDTSLTDITVHGFTASVMCGKDGRTYSTNDITAVVCDINGRRILNSKNNDNENPYPVAQPQLDADRTTAQGNELKGYPTLGSIVLEENHRDVENQRVFNRLVTDLSKLAESSPLSNNLRSSIVWTINQSRYKIKDSA</sequence>
<name>A0A0C9VQK0_SPHS4</name>
<dbReference type="EMBL" id="KN837116">
    <property type="protein sequence ID" value="KIJ44602.1"/>
    <property type="molecule type" value="Genomic_DNA"/>
</dbReference>
<gene>
    <name evidence="1" type="ORF">M422DRAFT_251885</name>
</gene>
<dbReference type="HOGENOM" id="CLU_149534_0_0_1"/>
<proteinExistence type="predicted"/>
<evidence type="ECO:0000313" key="1">
    <source>
        <dbReference type="EMBL" id="KIJ44602.1"/>
    </source>
</evidence>
<keyword evidence="2" id="KW-1185">Reference proteome</keyword>
<organism evidence="1 2">
    <name type="scientific">Sphaerobolus stellatus (strain SS14)</name>
    <dbReference type="NCBI Taxonomy" id="990650"/>
    <lineage>
        <taxon>Eukaryota</taxon>
        <taxon>Fungi</taxon>
        <taxon>Dikarya</taxon>
        <taxon>Basidiomycota</taxon>
        <taxon>Agaricomycotina</taxon>
        <taxon>Agaricomycetes</taxon>
        <taxon>Phallomycetidae</taxon>
        <taxon>Geastrales</taxon>
        <taxon>Sphaerobolaceae</taxon>
        <taxon>Sphaerobolus</taxon>
    </lineage>
</organism>